<reference evidence="3 5" key="1">
    <citation type="submission" date="2024-02" db="EMBL/GenBank/DDBJ databases">
        <title>Chromosome-scale genome assembly of the rough periwinkle Littorina saxatilis.</title>
        <authorList>
            <person name="De Jode A."/>
            <person name="Faria R."/>
            <person name="Formenti G."/>
            <person name="Sims Y."/>
            <person name="Smith T.P."/>
            <person name="Tracey A."/>
            <person name="Wood J.M.D."/>
            <person name="Zagrodzka Z.B."/>
            <person name="Johannesson K."/>
            <person name="Butlin R.K."/>
            <person name="Leder E.H."/>
        </authorList>
    </citation>
    <scope>NUCLEOTIDE SEQUENCE [LARGE SCALE GENOMIC DNA]</scope>
    <source>
        <strain evidence="3">Snail1</strain>
        <tissue evidence="3">Muscle</tissue>
    </source>
</reference>
<dbReference type="Pfam" id="PF01498">
    <property type="entry name" value="HTH_Tnp_Tc3_2"/>
    <property type="match status" value="1"/>
</dbReference>
<dbReference type="SUPFAM" id="SSF46689">
    <property type="entry name" value="Homeodomain-like"/>
    <property type="match status" value="1"/>
</dbReference>
<dbReference type="InterPro" id="IPR002492">
    <property type="entry name" value="Transposase_Tc1-like"/>
</dbReference>
<dbReference type="GO" id="GO:0015074">
    <property type="term" value="P:DNA integration"/>
    <property type="evidence" value="ECO:0007669"/>
    <property type="project" value="InterPro"/>
</dbReference>
<protein>
    <recommendedName>
        <fullName evidence="6">Transposase</fullName>
    </recommendedName>
</protein>
<dbReference type="InterPro" id="IPR047655">
    <property type="entry name" value="Transpos_IS630-like"/>
</dbReference>
<dbReference type="EMBL" id="JBAMIC010000018">
    <property type="protein sequence ID" value="KAK7095557.1"/>
    <property type="molecule type" value="Genomic_DNA"/>
</dbReference>
<dbReference type="Pfam" id="PF13384">
    <property type="entry name" value="HTH_23"/>
    <property type="match status" value="1"/>
</dbReference>
<evidence type="ECO:0000313" key="3">
    <source>
        <dbReference type="EMBL" id="KAK7095557.1"/>
    </source>
</evidence>
<evidence type="ECO:0000313" key="5">
    <source>
        <dbReference type="Proteomes" id="UP001374579"/>
    </source>
</evidence>
<evidence type="ECO:0000259" key="1">
    <source>
        <dbReference type="Pfam" id="PF01498"/>
    </source>
</evidence>
<evidence type="ECO:0000313" key="4">
    <source>
        <dbReference type="EMBL" id="KAK7114451.1"/>
    </source>
</evidence>
<accession>A0AAN9AYK9</accession>
<gene>
    <name evidence="4" type="ORF">V1264_000509</name>
    <name evidence="3" type="ORF">V1264_006947</name>
</gene>
<dbReference type="InterPro" id="IPR036397">
    <property type="entry name" value="RNaseH_sf"/>
</dbReference>
<dbReference type="AlphaFoldDB" id="A0AAN9AYK9"/>
<dbReference type="EMBL" id="JBAMIC010000001">
    <property type="protein sequence ID" value="KAK7114451.1"/>
    <property type="molecule type" value="Genomic_DNA"/>
</dbReference>
<evidence type="ECO:0000259" key="2">
    <source>
        <dbReference type="Pfam" id="PF13358"/>
    </source>
</evidence>
<organism evidence="3 5">
    <name type="scientific">Littorina saxatilis</name>
    <dbReference type="NCBI Taxonomy" id="31220"/>
    <lineage>
        <taxon>Eukaryota</taxon>
        <taxon>Metazoa</taxon>
        <taxon>Spiralia</taxon>
        <taxon>Lophotrochozoa</taxon>
        <taxon>Mollusca</taxon>
        <taxon>Gastropoda</taxon>
        <taxon>Caenogastropoda</taxon>
        <taxon>Littorinimorpha</taxon>
        <taxon>Littorinoidea</taxon>
        <taxon>Littorinidae</taxon>
        <taxon>Littorina</taxon>
    </lineage>
</organism>
<keyword evidence="5" id="KW-1185">Reference proteome</keyword>
<dbReference type="GO" id="GO:0003677">
    <property type="term" value="F:DNA binding"/>
    <property type="evidence" value="ECO:0007669"/>
    <property type="project" value="InterPro"/>
</dbReference>
<dbReference type="PANTHER" id="PTHR23022">
    <property type="entry name" value="TRANSPOSABLE ELEMENT-RELATED"/>
    <property type="match status" value="1"/>
</dbReference>
<dbReference type="Pfam" id="PF13358">
    <property type="entry name" value="DDE_3"/>
    <property type="match status" value="1"/>
</dbReference>
<dbReference type="Proteomes" id="UP001374579">
    <property type="component" value="Unassembled WGS sequence"/>
</dbReference>
<dbReference type="InterPro" id="IPR036388">
    <property type="entry name" value="WH-like_DNA-bd_sf"/>
</dbReference>
<comment type="caution">
    <text evidence="3">The sequence shown here is derived from an EMBL/GenBank/DDBJ whole genome shotgun (WGS) entry which is preliminary data.</text>
</comment>
<proteinExistence type="predicted"/>
<name>A0AAN9AYK9_9CAEN</name>
<dbReference type="InterPro" id="IPR052338">
    <property type="entry name" value="Transposase_5"/>
</dbReference>
<dbReference type="InterPro" id="IPR009057">
    <property type="entry name" value="Homeodomain-like_sf"/>
</dbReference>
<dbReference type="GO" id="GO:0006313">
    <property type="term" value="P:DNA transposition"/>
    <property type="evidence" value="ECO:0007669"/>
    <property type="project" value="InterPro"/>
</dbReference>
<dbReference type="Gene3D" id="3.30.420.10">
    <property type="entry name" value="Ribonuclease H-like superfamily/Ribonuclease H"/>
    <property type="match status" value="1"/>
</dbReference>
<feature type="domain" description="Transposase Tc1-like" evidence="1">
    <location>
        <begin position="111"/>
        <end position="176"/>
    </location>
</feature>
<evidence type="ECO:0008006" key="6">
    <source>
        <dbReference type="Google" id="ProtNLM"/>
    </source>
</evidence>
<dbReference type="NCBIfam" id="NF033545">
    <property type="entry name" value="transpos_IS630"/>
    <property type="match status" value="1"/>
</dbReference>
<dbReference type="PANTHER" id="PTHR23022:SF135">
    <property type="entry name" value="SI:DKEY-77F5.3"/>
    <property type="match status" value="1"/>
</dbReference>
<feature type="domain" description="Tc1-like transposase DDE" evidence="2">
    <location>
        <begin position="185"/>
        <end position="330"/>
    </location>
</feature>
<sequence length="378" mass="44621">MEKPLCTCKHCCLCVRCCHLLGFLRRHTTRFRHYLTIPPRRKLNEFERGRAVAWFQDGVPKREVARRLHVSISVIVRLIQRFTATGRVQERRRPGRPKKTTPREDRLTERLALQTRTASSNIIRRQLRVATNTNISQQTTRNHLHGFNLRSRRPAVRPRLTPAHRAARRAFCRRHVRWTRQQWSQVLFNDELRFTLNHNDDRLRVWRHQGKRYIDATVQEKVAFGGGSVMVWGAFSLHHRTPLFHVQGNLTGLRYRDEILRPLAVPTLQQMGPQAVYQDDNARPHRARVVNDFLQQSGVNRMEWPACSPDLNPIENLWDELDRKVRSNHPPPRDVQHLYQMLQAEWQALPQMIFTTLVNSMRTRCVECQNSQGGYTHY</sequence>
<dbReference type="Gene3D" id="1.10.10.10">
    <property type="entry name" value="Winged helix-like DNA-binding domain superfamily/Winged helix DNA-binding domain"/>
    <property type="match status" value="1"/>
</dbReference>
<dbReference type="InterPro" id="IPR038717">
    <property type="entry name" value="Tc1-like_DDE_dom"/>
</dbReference>